<keyword evidence="1" id="KW-0812">Transmembrane</keyword>
<evidence type="ECO:0000313" key="2">
    <source>
        <dbReference type="EMBL" id="MER2998231.1"/>
    </source>
</evidence>
<name>A0ABV1RUZ7_9BACT</name>
<dbReference type="Proteomes" id="UP001476807">
    <property type="component" value="Unassembled WGS sequence"/>
</dbReference>
<proteinExistence type="predicted"/>
<sequence length="155" mass="17236">MAIEKVSYQKIAIKYGILVGVAHIVYFLLMGVLGLQDVIELSFLSGIFLVIGIIVAISKYKKINNTVEYFNGLGIGATVGVVSSVLLAVFLVLYISVYRATYIENLQASSLFPESISLVWLFILTIIYGTIPGFFIAFIAMQWFKRADHSMPERV</sequence>
<keyword evidence="3" id="KW-1185">Reference proteome</keyword>
<organism evidence="2 3">
    <name type="scientific">Pontibacter populi</name>
    <dbReference type="NCBI Taxonomy" id="890055"/>
    <lineage>
        <taxon>Bacteria</taxon>
        <taxon>Pseudomonadati</taxon>
        <taxon>Bacteroidota</taxon>
        <taxon>Cytophagia</taxon>
        <taxon>Cytophagales</taxon>
        <taxon>Hymenobacteraceae</taxon>
        <taxon>Pontibacter</taxon>
    </lineage>
</organism>
<feature type="transmembrane region" description="Helical" evidence="1">
    <location>
        <begin position="12"/>
        <end position="35"/>
    </location>
</feature>
<evidence type="ECO:0000256" key="1">
    <source>
        <dbReference type="SAM" id="Phobius"/>
    </source>
</evidence>
<dbReference type="EMBL" id="JBEOKT010000009">
    <property type="protein sequence ID" value="MER2998231.1"/>
    <property type="molecule type" value="Genomic_DNA"/>
</dbReference>
<gene>
    <name evidence="2" type="ORF">ABS362_11805</name>
</gene>
<dbReference type="RefSeq" id="WP_350412681.1">
    <property type="nucleotide sequence ID" value="NZ_JBEOKT010000009.1"/>
</dbReference>
<accession>A0ABV1RUZ7</accession>
<keyword evidence="1" id="KW-0472">Membrane</keyword>
<feature type="transmembrane region" description="Helical" evidence="1">
    <location>
        <begin position="118"/>
        <end position="144"/>
    </location>
</feature>
<comment type="caution">
    <text evidence="2">The sequence shown here is derived from an EMBL/GenBank/DDBJ whole genome shotgun (WGS) entry which is preliminary data.</text>
</comment>
<keyword evidence="1" id="KW-1133">Transmembrane helix</keyword>
<feature type="transmembrane region" description="Helical" evidence="1">
    <location>
        <begin position="41"/>
        <end position="60"/>
    </location>
</feature>
<protein>
    <submittedName>
        <fullName evidence="2">DUF4199 domain-containing protein</fullName>
    </submittedName>
</protein>
<feature type="transmembrane region" description="Helical" evidence="1">
    <location>
        <begin position="72"/>
        <end position="98"/>
    </location>
</feature>
<evidence type="ECO:0000313" key="3">
    <source>
        <dbReference type="Proteomes" id="UP001476807"/>
    </source>
</evidence>
<reference evidence="2 3" key="1">
    <citation type="submission" date="2024-06" db="EMBL/GenBank/DDBJ databases">
        <title>Pontibacter populi HYL7-15.</title>
        <authorList>
            <person name="Kim M.K."/>
        </authorList>
    </citation>
    <scope>NUCLEOTIDE SEQUENCE [LARGE SCALE GENOMIC DNA]</scope>
    <source>
        <strain evidence="2 3">HYL7-15</strain>
    </source>
</reference>